<evidence type="ECO:0000313" key="8">
    <source>
        <dbReference type="Proteomes" id="UP000533017"/>
    </source>
</evidence>
<keyword evidence="8" id="KW-1185">Reference proteome</keyword>
<evidence type="ECO:0000256" key="3">
    <source>
        <dbReference type="SAM" id="MobiDB-lite"/>
    </source>
</evidence>
<dbReference type="PANTHER" id="PTHR12304">
    <property type="entry name" value="INOSINE-URIDINE PREFERRING NUCLEOSIDE HYDROLASE"/>
    <property type="match status" value="1"/>
</dbReference>
<dbReference type="InterPro" id="IPR023186">
    <property type="entry name" value="IUNH"/>
</dbReference>
<dbReference type="SUPFAM" id="SSF53590">
    <property type="entry name" value="Nucleoside hydrolase"/>
    <property type="match status" value="1"/>
</dbReference>
<keyword evidence="1 6" id="KW-0378">Hydrolase</keyword>
<dbReference type="PANTHER" id="PTHR12304:SF4">
    <property type="entry name" value="URIDINE NUCLEOSIDASE"/>
    <property type="match status" value="1"/>
</dbReference>
<protein>
    <submittedName>
        <fullName evidence="6">Inosine-uridine nucleoside N-ribohydrolase</fullName>
    </submittedName>
</protein>
<keyword evidence="2" id="KW-0326">Glycosidase</keyword>
<evidence type="ECO:0000259" key="4">
    <source>
        <dbReference type="Pfam" id="PF01156"/>
    </source>
</evidence>
<sequence length="330" mass="36475">MPLPVHTRTLPSQRRVIIDTDAKNEADDQFAIVHGLLSPSLDVRGIVAAHFGMRPGRSERSMLDSREEIELLLDLMGLTGKVRVENGAPYALPDELTPILSPGADLIVEEAMREDEGPLYVAFFGPLTNMAAALLAEPRIAERDVTVVWIGGPSYGPEPVAAGRPEFNLANDIVAANVVFASDLPVWQIPRSTYVMTAVSYAELDEKVAPCGELGEYLVRQLVEWNAAHARGPMEYRSLGDSPAIGVLLNENCGRIVERPAPTFRADGSYDLDRTHRPIRVYETIDSRFLFEDFFAKLRQFARTDLRSPRADGRADSQIPQVDGRTDHQA</sequence>
<gene>
    <name evidence="5" type="ORF">FHR37_005965</name>
    <name evidence="6" type="ORF">SAMN05421678_106103</name>
</gene>
<evidence type="ECO:0000313" key="5">
    <source>
        <dbReference type="EMBL" id="NYH87114.1"/>
    </source>
</evidence>
<evidence type="ECO:0000313" key="7">
    <source>
        <dbReference type="Proteomes" id="UP000199052"/>
    </source>
</evidence>
<dbReference type="GO" id="GO:0008477">
    <property type="term" value="F:purine nucleosidase activity"/>
    <property type="evidence" value="ECO:0007669"/>
    <property type="project" value="TreeGrafter"/>
</dbReference>
<proteinExistence type="predicted"/>
<organism evidence="6 7">
    <name type="scientific">Actinopolymorpha cephalotaxi</name>
    <dbReference type="NCBI Taxonomy" id="504797"/>
    <lineage>
        <taxon>Bacteria</taxon>
        <taxon>Bacillati</taxon>
        <taxon>Actinomycetota</taxon>
        <taxon>Actinomycetes</taxon>
        <taxon>Propionibacteriales</taxon>
        <taxon>Actinopolymorphaceae</taxon>
        <taxon>Actinopolymorpha</taxon>
    </lineage>
</organism>
<dbReference type="EMBL" id="JACBZA010000001">
    <property type="protein sequence ID" value="NYH87114.1"/>
    <property type="molecule type" value="Genomic_DNA"/>
</dbReference>
<dbReference type="InterPro" id="IPR036452">
    <property type="entry name" value="Ribo_hydro-like"/>
</dbReference>
<evidence type="ECO:0000313" key="6">
    <source>
        <dbReference type="EMBL" id="SFG47641.1"/>
    </source>
</evidence>
<reference evidence="5 8" key="2">
    <citation type="submission" date="2020-07" db="EMBL/GenBank/DDBJ databases">
        <title>Sequencing the genomes of 1000 actinobacteria strains.</title>
        <authorList>
            <person name="Klenk H.-P."/>
        </authorList>
    </citation>
    <scope>NUCLEOTIDE SEQUENCE [LARGE SCALE GENOMIC DNA]</scope>
    <source>
        <strain evidence="5 8">DSM 45117</strain>
    </source>
</reference>
<evidence type="ECO:0000256" key="1">
    <source>
        <dbReference type="ARBA" id="ARBA00022801"/>
    </source>
</evidence>
<accession>A0A1I2SCE0</accession>
<dbReference type="AlphaFoldDB" id="A0A1I2SCE0"/>
<dbReference type="OrthoDB" id="2530052at2"/>
<dbReference type="RefSeq" id="WP_092883337.1">
    <property type="nucleotide sequence ID" value="NZ_FOOI01000006.1"/>
</dbReference>
<reference evidence="6 7" key="1">
    <citation type="submission" date="2016-10" db="EMBL/GenBank/DDBJ databases">
        <authorList>
            <person name="de Groot N.N."/>
        </authorList>
    </citation>
    <scope>NUCLEOTIDE SEQUENCE [LARGE SCALE GENOMIC DNA]</scope>
    <source>
        <strain evidence="6 7">CPCC 202808</strain>
    </source>
</reference>
<dbReference type="InterPro" id="IPR001910">
    <property type="entry name" value="Inosine/uridine_hydrolase_dom"/>
</dbReference>
<dbReference type="GO" id="GO:0006152">
    <property type="term" value="P:purine nucleoside catabolic process"/>
    <property type="evidence" value="ECO:0007669"/>
    <property type="project" value="TreeGrafter"/>
</dbReference>
<dbReference type="GO" id="GO:0005829">
    <property type="term" value="C:cytosol"/>
    <property type="evidence" value="ECO:0007669"/>
    <property type="project" value="TreeGrafter"/>
</dbReference>
<dbReference type="Gene3D" id="3.90.245.10">
    <property type="entry name" value="Ribonucleoside hydrolase-like"/>
    <property type="match status" value="1"/>
</dbReference>
<evidence type="ECO:0000256" key="2">
    <source>
        <dbReference type="ARBA" id="ARBA00023295"/>
    </source>
</evidence>
<dbReference type="Proteomes" id="UP000533017">
    <property type="component" value="Unassembled WGS sequence"/>
</dbReference>
<dbReference type="STRING" id="504797.SAMN05421678_106103"/>
<dbReference type="EMBL" id="FOOI01000006">
    <property type="protein sequence ID" value="SFG47641.1"/>
    <property type="molecule type" value="Genomic_DNA"/>
</dbReference>
<feature type="region of interest" description="Disordered" evidence="3">
    <location>
        <begin position="307"/>
        <end position="330"/>
    </location>
</feature>
<name>A0A1I2SCE0_9ACTN</name>
<feature type="domain" description="Inosine/uridine-preferring nucleoside hydrolase" evidence="4">
    <location>
        <begin position="16"/>
        <end position="252"/>
    </location>
</feature>
<dbReference type="Pfam" id="PF01156">
    <property type="entry name" value="IU_nuc_hydro"/>
    <property type="match status" value="1"/>
</dbReference>
<dbReference type="Proteomes" id="UP000199052">
    <property type="component" value="Unassembled WGS sequence"/>
</dbReference>